<evidence type="ECO:0000313" key="2">
    <source>
        <dbReference type="Proteomes" id="UP000321491"/>
    </source>
</evidence>
<proteinExistence type="predicted"/>
<comment type="caution">
    <text evidence="1">The sequence shown here is derived from an EMBL/GenBank/DDBJ whole genome shotgun (WGS) entry which is preliminary data.</text>
</comment>
<sequence>MANTGVHDYHYLGGIITDNEIKEVEIIQNANVHHEANIFKVDEETYGWYSIIEEGRLPDKDDEFIIKALNQNDEVLWQHSM</sequence>
<keyword evidence="2" id="KW-1185">Reference proteome</keyword>
<dbReference type="Proteomes" id="UP000321491">
    <property type="component" value="Unassembled WGS sequence"/>
</dbReference>
<dbReference type="RefSeq" id="WP_146936142.1">
    <property type="nucleotide sequence ID" value="NZ_BJXW01000009.1"/>
</dbReference>
<reference evidence="1 2" key="1">
    <citation type="submission" date="2019-07" db="EMBL/GenBank/DDBJ databases">
        <title>Whole genome shotgun sequence of Cerasibacillus quisquiliarum NBRC 102429.</title>
        <authorList>
            <person name="Hosoyama A."/>
            <person name="Uohara A."/>
            <person name="Ohji S."/>
            <person name="Ichikawa N."/>
        </authorList>
    </citation>
    <scope>NUCLEOTIDE SEQUENCE [LARGE SCALE GENOMIC DNA]</scope>
    <source>
        <strain evidence="1 2">NBRC 102429</strain>
    </source>
</reference>
<name>A0A511UY22_9BACI</name>
<dbReference type="AlphaFoldDB" id="A0A511UY22"/>
<organism evidence="1 2">
    <name type="scientific">Cerasibacillus quisquiliarum</name>
    <dbReference type="NCBI Taxonomy" id="227865"/>
    <lineage>
        <taxon>Bacteria</taxon>
        <taxon>Bacillati</taxon>
        <taxon>Bacillota</taxon>
        <taxon>Bacilli</taxon>
        <taxon>Bacillales</taxon>
        <taxon>Bacillaceae</taxon>
        <taxon>Cerasibacillus</taxon>
    </lineage>
</organism>
<gene>
    <name evidence="1" type="ORF">CQU01_09060</name>
</gene>
<evidence type="ECO:0000313" key="1">
    <source>
        <dbReference type="EMBL" id="GEN30668.1"/>
    </source>
</evidence>
<protein>
    <submittedName>
        <fullName evidence="1">Uncharacterized protein</fullName>
    </submittedName>
</protein>
<dbReference type="EMBL" id="BJXW01000009">
    <property type="protein sequence ID" value="GEN30668.1"/>
    <property type="molecule type" value="Genomic_DNA"/>
</dbReference>
<accession>A0A511UY22</accession>
<dbReference type="OrthoDB" id="2972769at2"/>